<gene>
    <name evidence="2" type="ORF">K4G66_06785</name>
</gene>
<proteinExistence type="predicted"/>
<evidence type="ECO:0000256" key="1">
    <source>
        <dbReference type="SAM" id="MobiDB-lite"/>
    </source>
</evidence>
<accession>A0AA49GP26</accession>
<dbReference type="EMBL" id="CP120682">
    <property type="protein sequence ID" value="WKN38405.1"/>
    <property type="molecule type" value="Genomic_DNA"/>
</dbReference>
<feature type="region of interest" description="Disordered" evidence="1">
    <location>
        <begin position="600"/>
        <end position="642"/>
    </location>
</feature>
<sequence>MKNWFPTLLGAGVIAGSLALTSCEDEFTEADAIALQDSTLTALKKLDNENAIAKDKLDHEQEMAYERYQDSLERIGPIVNYSVTVMAGGSANTSARTEGENFASGATVTVVQGGVSQDATTNAGGVATFGDLRIGNATVIIEAPDHTTMTYTTMLGYPNSGLQEDNVGTTVPIFPLTVEAGASEVSGTAWAELDLTNDEPEFAEGAIVRATLSVGNALGAYGINTGNDKGEIQSASYSNFIVTDTVDASGSYSLVIPNGNADSGNGIFGPALSMDFLPFEAQQTLVVEQGDSLAVISRAAIFGDGTNYDVESLPSVYVEVEEPVNSASGFELGAKANRSALSNSAIDIATRGSGYAVNDTIFFSADSDGEQAGFRVTSIDANGGILGVSGIDNDIDDIDNSFAAYSEEPSVASTSGSGSGATFDLRFVTTYNVFVKNQGSGYYSLPIVTGSAMYYSGYTLTSTVDNNLNDWSSNIVSYILDDVAIIDGKIVADNGVNADTIATTAYLASVPELTVQAPTIRKAIVKPSNISFSNGKITNIGYYDAGEGYTSAPKITIRSVIDGKETSASATSTINSYNGSISGIVVTNGGEGFVANINDIDGDGGQSQNASQSSKPSVSSVKPGATGLNKDFNYGTGKRNGN</sequence>
<organism evidence="2">
    <name type="scientific">Roseihalotalea indica</name>
    <dbReference type="NCBI Taxonomy" id="2867963"/>
    <lineage>
        <taxon>Bacteria</taxon>
        <taxon>Pseudomonadati</taxon>
        <taxon>Bacteroidota</taxon>
        <taxon>Cytophagia</taxon>
        <taxon>Cytophagales</taxon>
        <taxon>Catalimonadaceae</taxon>
        <taxon>Roseihalotalea</taxon>
    </lineage>
</organism>
<evidence type="ECO:0000313" key="2">
    <source>
        <dbReference type="EMBL" id="WKN38405.1"/>
    </source>
</evidence>
<reference evidence="2" key="1">
    <citation type="journal article" date="2023" name="Comput. Struct. Biotechnol. J.">
        <title>Discovery of a novel marine Bacteroidetes with a rich repertoire of carbohydrate-active enzymes.</title>
        <authorList>
            <person name="Chen B."/>
            <person name="Liu G."/>
            <person name="Chen Q."/>
            <person name="Wang H."/>
            <person name="Liu L."/>
            <person name="Tang K."/>
        </authorList>
    </citation>
    <scope>NUCLEOTIDE SEQUENCE</scope>
    <source>
        <strain evidence="2">TK19036</strain>
    </source>
</reference>
<dbReference type="AlphaFoldDB" id="A0AA49GP26"/>
<dbReference type="PROSITE" id="PS51257">
    <property type="entry name" value="PROKAR_LIPOPROTEIN"/>
    <property type="match status" value="1"/>
</dbReference>
<reference evidence="2" key="2">
    <citation type="journal article" date="2024" name="Antonie Van Leeuwenhoek">
        <title>Roseihalotalea indica gen. nov., sp. nov., a halophilic Bacteroidetes from mesopelagic Southwest Indian Ocean with higher carbohydrate metabolic potential.</title>
        <authorList>
            <person name="Chen B."/>
            <person name="Zhang M."/>
            <person name="Lin D."/>
            <person name="Ye J."/>
            <person name="Tang K."/>
        </authorList>
    </citation>
    <scope>NUCLEOTIDE SEQUENCE</scope>
    <source>
        <strain evidence="2">TK19036</strain>
    </source>
</reference>
<protein>
    <submittedName>
        <fullName evidence="2">Uncharacterized protein</fullName>
    </submittedName>
</protein>
<feature type="compositionally biased region" description="Low complexity" evidence="1">
    <location>
        <begin position="607"/>
        <end position="623"/>
    </location>
</feature>
<dbReference type="SUPFAM" id="SSF49478">
    <property type="entry name" value="Cna protein B-type domain"/>
    <property type="match status" value="1"/>
</dbReference>
<name>A0AA49GP26_9BACT</name>